<proteinExistence type="inferred from homology"/>
<dbReference type="EMBL" id="JAPMOS010000017">
    <property type="protein sequence ID" value="KAJ4459777.1"/>
    <property type="molecule type" value="Genomic_DNA"/>
</dbReference>
<comment type="caution">
    <text evidence="8">The sequence shown here is derived from an EMBL/GenBank/DDBJ whole genome shotgun (WGS) entry which is preliminary data.</text>
</comment>
<dbReference type="InterPro" id="IPR008606">
    <property type="entry name" value="EIF4EBP"/>
</dbReference>
<dbReference type="PROSITE" id="PS51462">
    <property type="entry name" value="NUDIX"/>
    <property type="match status" value="1"/>
</dbReference>
<evidence type="ECO:0000256" key="6">
    <source>
        <dbReference type="SAM" id="MobiDB-lite"/>
    </source>
</evidence>
<keyword evidence="5" id="KW-0413">Isomerase</keyword>
<evidence type="ECO:0000313" key="9">
    <source>
        <dbReference type="Proteomes" id="UP001141327"/>
    </source>
</evidence>
<evidence type="ECO:0000256" key="5">
    <source>
        <dbReference type="ARBA" id="ARBA00023235"/>
    </source>
</evidence>
<dbReference type="Pfam" id="PF05456">
    <property type="entry name" value="eIF_4EBP"/>
    <property type="match status" value="1"/>
</dbReference>
<comment type="pathway">
    <text evidence="1">Isoprenoid biosynthesis; dimethylallyl diphosphate biosynthesis; dimethylallyl diphosphate from isopentenyl diphosphate: step 1/1.</text>
</comment>
<evidence type="ECO:0000259" key="7">
    <source>
        <dbReference type="PROSITE" id="PS51462"/>
    </source>
</evidence>
<gene>
    <name evidence="8" type="ORF">PAPYR_4173</name>
</gene>
<evidence type="ECO:0000256" key="3">
    <source>
        <dbReference type="ARBA" id="ARBA00012057"/>
    </source>
</evidence>
<sequence length="378" mass="41543">MDPTQVALLEEECILVDRDDRETGHASKRVCHQLARITADHLLHRAFSAFVFTLNGELLLQRRSSCKITFPGLWANTCCSHPLYPNEATADNNLGVKQAAVRKLGHELGIPASALPIRGFSHVGRIHYFSVCSHDRVWAEHEIDHILFFVLPTLSENVHPNLNEVSETMLLKRMDLSEFLKRSDLSPWFRLIAERLLPAWWDDLLLQLSSATGAGEQFIPLVMHESQEIARQQFPGTNRHVMSSASAPQAIPNKAPRPSEGLTFAYSVGGNTLYGVTPGGHKYLYDRQTLLRLRESPLAKTPPMGLPFIPGITTHGTPGIHLQPISEEHEHQKPTDDAPSRVQPAPTAAAVPAATPAAAVPAAPAGATATADPFFDME</sequence>
<keyword evidence="9" id="KW-1185">Reference proteome</keyword>
<dbReference type="InterPro" id="IPR000086">
    <property type="entry name" value="NUDIX_hydrolase_dom"/>
</dbReference>
<dbReference type="NCBIfam" id="TIGR02150">
    <property type="entry name" value="IPP_isom_1"/>
    <property type="match status" value="1"/>
</dbReference>
<name>A0ABQ8UKN9_9EUKA</name>
<protein>
    <recommendedName>
        <fullName evidence="3">isopentenyl-diphosphate Delta-isomerase</fullName>
        <ecNumber evidence="3">5.3.3.2</ecNumber>
    </recommendedName>
</protein>
<organism evidence="8 9">
    <name type="scientific">Paratrimastix pyriformis</name>
    <dbReference type="NCBI Taxonomy" id="342808"/>
    <lineage>
        <taxon>Eukaryota</taxon>
        <taxon>Metamonada</taxon>
        <taxon>Preaxostyla</taxon>
        <taxon>Paratrimastigidae</taxon>
        <taxon>Paratrimastix</taxon>
    </lineage>
</organism>
<dbReference type="SUPFAM" id="SSF55811">
    <property type="entry name" value="Nudix"/>
    <property type="match status" value="1"/>
</dbReference>
<evidence type="ECO:0000256" key="4">
    <source>
        <dbReference type="ARBA" id="ARBA00023229"/>
    </source>
</evidence>
<evidence type="ECO:0000256" key="1">
    <source>
        <dbReference type="ARBA" id="ARBA00004826"/>
    </source>
</evidence>
<dbReference type="CDD" id="cd02885">
    <property type="entry name" value="NUDIX_IPP_Isomerase"/>
    <property type="match status" value="1"/>
</dbReference>
<dbReference type="EC" id="5.3.3.2" evidence="3"/>
<feature type="domain" description="Nudix hydrolase" evidence="7">
    <location>
        <begin position="42"/>
        <end position="198"/>
    </location>
</feature>
<dbReference type="PANTHER" id="PTHR10885">
    <property type="entry name" value="ISOPENTENYL-DIPHOSPHATE DELTA-ISOMERASE"/>
    <property type="match status" value="1"/>
</dbReference>
<dbReference type="Pfam" id="PF00293">
    <property type="entry name" value="NUDIX"/>
    <property type="match status" value="1"/>
</dbReference>
<dbReference type="InterPro" id="IPR015797">
    <property type="entry name" value="NUDIX_hydrolase-like_dom_sf"/>
</dbReference>
<accession>A0ABQ8UKN9</accession>
<evidence type="ECO:0000256" key="2">
    <source>
        <dbReference type="ARBA" id="ARBA00007579"/>
    </source>
</evidence>
<feature type="region of interest" description="Disordered" evidence="6">
    <location>
        <begin position="327"/>
        <end position="365"/>
    </location>
</feature>
<evidence type="ECO:0000313" key="8">
    <source>
        <dbReference type="EMBL" id="KAJ4459777.1"/>
    </source>
</evidence>
<reference evidence="8" key="1">
    <citation type="journal article" date="2022" name="bioRxiv">
        <title>Genomics of Preaxostyla Flagellates Illuminates Evolutionary Transitions and the Path Towards Mitochondrial Loss.</title>
        <authorList>
            <person name="Novak L.V.F."/>
            <person name="Treitli S.C."/>
            <person name="Pyrih J."/>
            <person name="Halakuc P."/>
            <person name="Pipaliya S.V."/>
            <person name="Vacek V."/>
            <person name="Brzon O."/>
            <person name="Soukal P."/>
            <person name="Eme L."/>
            <person name="Dacks J.B."/>
            <person name="Karnkowska A."/>
            <person name="Elias M."/>
            <person name="Hampl V."/>
        </authorList>
    </citation>
    <scope>NUCLEOTIDE SEQUENCE</scope>
    <source>
        <strain evidence="8">RCP-MX</strain>
    </source>
</reference>
<dbReference type="Gene3D" id="3.90.79.10">
    <property type="entry name" value="Nucleoside Triphosphate Pyrophosphohydrolase"/>
    <property type="match status" value="1"/>
</dbReference>
<dbReference type="Proteomes" id="UP001141327">
    <property type="component" value="Unassembled WGS sequence"/>
</dbReference>
<dbReference type="PANTHER" id="PTHR10885:SF0">
    <property type="entry name" value="ISOPENTENYL-DIPHOSPHATE DELTA-ISOMERASE"/>
    <property type="match status" value="1"/>
</dbReference>
<dbReference type="InterPro" id="IPR011876">
    <property type="entry name" value="IsopentenylPP_isomerase_typ1"/>
</dbReference>
<keyword evidence="4" id="KW-0414">Isoprene biosynthesis</keyword>
<feature type="compositionally biased region" description="Low complexity" evidence="6">
    <location>
        <begin position="344"/>
        <end position="365"/>
    </location>
</feature>
<feature type="compositionally biased region" description="Basic and acidic residues" evidence="6">
    <location>
        <begin position="327"/>
        <end position="339"/>
    </location>
</feature>
<comment type="similarity">
    <text evidence="2">Belongs to the IPP isomerase type 1 family.</text>
</comment>